<gene>
    <name evidence="1" type="ORF">IGM_06435</name>
</gene>
<reference evidence="1 2" key="1">
    <citation type="submission" date="2012-12" db="EMBL/GenBank/DDBJ databases">
        <title>The Genome Sequence of Bacillus cereus HuB4-4.</title>
        <authorList>
            <consortium name="The Broad Institute Genome Sequencing Platform"/>
            <consortium name="The Broad Institute Genome Sequencing Center for Infectious Disease"/>
            <person name="Feldgarden M."/>
            <person name="Van der Auwera G.A."/>
            <person name="Mahillon J."/>
            <person name="Duprez V."/>
            <person name="Timmery S."/>
            <person name="Mattelet C."/>
            <person name="Dierick K."/>
            <person name="Sun M."/>
            <person name="Yu Z."/>
            <person name="Zhu L."/>
            <person name="Hu X."/>
            <person name="Shank E.B."/>
            <person name="Swiecicka I."/>
            <person name="Hansen B.M."/>
            <person name="Andrup L."/>
            <person name="Walker B."/>
            <person name="Young S.K."/>
            <person name="Zeng Q."/>
            <person name="Gargeya S."/>
            <person name="Fitzgerald M."/>
            <person name="Haas B."/>
            <person name="Abouelleil A."/>
            <person name="Alvarado L."/>
            <person name="Arachchi H.M."/>
            <person name="Berlin A.M."/>
            <person name="Chapman S.B."/>
            <person name="Dewar J."/>
            <person name="Goldberg J."/>
            <person name="Griggs A."/>
            <person name="Gujja S."/>
            <person name="Hansen M."/>
            <person name="Howarth C."/>
            <person name="Imamovic A."/>
            <person name="Larimer J."/>
            <person name="McCowan C."/>
            <person name="Murphy C."/>
            <person name="Neiman D."/>
            <person name="Pearson M."/>
            <person name="Priest M."/>
            <person name="Roberts A."/>
            <person name="Saif S."/>
            <person name="Shea T."/>
            <person name="Sisk P."/>
            <person name="Sykes S."/>
            <person name="Wortman J."/>
            <person name="Nusbaum C."/>
            <person name="Birren B."/>
        </authorList>
    </citation>
    <scope>NUCLEOTIDE SEQUENCE [LARGE SCALE GENOMIC DNA]</scope>
    <source>
        <strain evidence="1 2">HuB4-4</strain>
    </source>
</reference>
<dbReference type="Proteomes" id="UP000014009">
    <property type="component" value="Unassembled WGS sequence"/>
</dbReference>
<dbReference type="AlphaFoldDB" id="A0A9W5QNG0"/>
<protein>
    <submittedName>
        <fullName evidence="1">Uncharacterized protein</fullName>
    </submittedName>
</protein>
<organism evidence="1 2">
    <name type="scientific">Bacillus cereus HuB4-4</name>
    <dbReference type="NCBI Taxonomy" id="1053211"/>
    <lineage>
        <taxon>Bacteria</taxon>
        <taxon>Bacillati</taxon>
        <taxon>Bacillota</taxon>
        <taxon>Bacilli</taxon>
        <taxon>Bacillales</taxon>
        <taxon>Bacillaceae</taxon>
        <taxon>Bacillus</taxon>
        <taxon>Bacillus cereus group</taxon>
    </lineage>
</organism>
<accession>A0A9W5QNG0</accession>
<sequence length="159" mass="19154">MCCALAHDKIKLRNALARMYVNANCEKFKHIFDMKRLKSYSDMVDRDIEKLEEIIKKLKNYQMAIYEHAQTVANTEFKSVVTLVRRRDYSTNHVKYHVQLEMRPNVSTDYIENERVYGFYKHEKMFTGRERHLALKYADELAKQYHCEIERKGFYAKKV</sequence>
<name>A0A9W5QNG0_BACCE</name>
<proteinExistence type="predicted"/>
<comment type="caution">
    <text evidence="1">The sequence shown here is derived from an EMBL/GenBank/DDBJ whole genome shotgun (WGS) entry which is preliminary data.</text>
</comment>
<evidence type="ECO:0000313" key="2">
    <source>
        <dbReference type="Proteomes" id="UP000014009"/>
    </source>
</evidence>
<evidence type="ECO:0000313" key="1">
    <source>
        <dbReference type="EMBL" id="EOP79225.1"/>
    </source>
</evidence>
<dbReference type="EMBL" id="AHEF01000103">
    <property type="protein sequence ID" value="EOP79225.1"/>
    <property type="molecule type" value="Genomic_DNA"/>
</dbReference>